<name>A0A9D4A6I6_9ROSI</name>
<protein>
    <submittedName>
        <fullName evidence="1">Uncharacterized protein</fullName>
    </submittedName>
</protein>
<keyword evidence="2" id="KW-1185">Reference proteome</keyword>
<comment type="caution">
    <text evidence="1">The sequence shown here is derived from an EMBL/GenBank/DDBJ whole genome shotgun (WGS) entry which is preliminary data.</text>
</comment>
<reference evidence="1 2" key="1">
    <citation type="journal article" date="2021" name="Plant Biotechnol. J.">
        <title>Multi-omics assisted identification of the key and species-specific regulatory components of drought-tolerant mechanisms in Gossypium stocksii.</title>
        <authorList>
            <person name="Yu D."/>
            <person name="Ke L."/>
            <person name="Zhang D."/>
            <person name="Wu Y."/>
            <person name="Sun Y."/>
            <person name="Mei J."/>
            <person name="Sun J."/>
            <person name="Sun Y."/>
        </authorList>
    </citation>
    <scope>NUCLEOTIDE SEQUENCE [LARGE SCALE GENOMIC DNA]</scope>
    <source>
        <strain evidence="2">cv. E1</strain>
        <tissue evidence="1">Leaf</tissue>
    </source>
</reference>
<dbReference type="AlphaFoldDB" id="A0A9D4A6I6"/>
<dbReference type="EMBL" id="JAIQCV010000006">
    <property type="protein sequence ID" value="KAH1091554.1"/>
    <property type="molecule type" value="Genomic_DNA"/>
</dbReference>
<accession>A0A9D4A6I6</accession>
<dbReference type="Proteomes" id="UP000828251">
    <property type="component" value="Unassembled WGS sequence"/>
</dbReference>
<evidence type="ECO:0000313" key="1">
    <source>
        <dbReference type="EMBL" id="KAH1091554.1"/>
    </source>
</evidence>
<evidence type="ECO:0000313" key="2">
    <source>
        <dbReference type="Proteomes" id="UP000828251"/>
    </source>
</evidence>
<proteinExistence type="predicted"/>
<gene>
    <name evidence="1" type="ORF">J1N35_018811</name>
</gene>
<organism evidence="1 2">
    <name type="scientific">Gossypium stocksii</name>
    <dbReference type="NCBI Taxonomy" id="47602"/>
    <lineage>
        <taxon>Eukaryota</taxon>
        <taxon>Viridiplantae</taxon>
        <taxon>Streptophyta</taxon>
        <taxon>Embryophyta</taxon>
        <taxon>Tracheophyta</taxon>
        <taxon>Spermatophyta</taxon>
        <taxon>Magnoliopsida</taxon>
        <taxon>eudicotyledons</taxon>
        <taxon>Gunneridae</taxon>
        <taxon>Pentapetalae</taxon>
        <taxon>rosids</taxon>
        <taxon>malvids</taxon>
        <taxon>Malvales</taxon>
        <taxon>Malvaceae</taxon>
        <taxon>Malvoideae</taxon>
        <taxon>Gossypium</taxon>
    </lineage>
</organism>
<sequence>MMGPEKTSEVRQTGDDEAINVIFLKKENKNGGYQRTWENEPNGRVEYLCWFRAGTNFEEKDDNCCSEWARKDVKNMGLATVELNMQDKEVWLRFGIEVVFKWIKIFVMGNGRLKA</sequence>